<feature type="transmembrane region" description="Helical" evidence="1">
    <location>
        <begin position="679"/>
        <end position="711"/>
    </location>
</feature>
<feature type="domain" description="MacB-like periplasmic core" evidence="2">
    <location>
        <begin position="20"/>
        <end position="209"/>
    </location>
</feature>
<evidence type="ECO:0000313" key="3">
    <source>
        <dbReference type="EMBL" id="TMN75145.1"/>
    </source>
</evidence>
<dbReference type="InterPro" id="IPR025857">
    <property type="entry name" value="MacB_PCD"/>
</dbReference>
<feature type="transmembrane region" description="Helical" evidence="1">
    <location>
        <begin position="336"/>
        <end position="357"/>
    </location>
</feature>
<dbReference type="Pfam" id="PF12704">
    <property type="entry name" value="MacB_PCD"/>
    <property type="match status" value="2"/>
</dbReference>
<keyword evidence="1" id="KW-0472">Membrane</keyword>
<keyword evidence="1" id="KW-0812">Transmembrane</keyword>
<dbReference type="RefSeq" id="WP_045964029.1">
    <property type="nucleotide sequence ID" value="NZ_JXXW01000029.1"/>
</dbReference>
<dbReference type="EMBL" id="PNEL01000043">
    <property type="protein sequence ID" value="TMN75145.1"/>
    <property type="molecule type" value="Genomic_DNA"/>
</dbReference>
<feature type="domain" description="MacB-like periplasmic core" evidence="2">
    <location>
        <begin position="429"/>
        <end position="641"/>
    </location>
</feature>
<evidence type="ECO:0000259" key="2">
    <source>
        <dbReference type="Pfam" id="PF12704"/>
    </source>
</evidence>
<dbReference type="Proteomes" id="UP000305423">
    <property type="component" value="Unassembled WGS sequence"/>
</dbReference>
<dbReference type="GO" id="GO:0005886">
    <property type="term" value="C:plasma membrane"/>
    <property type="evidence" value="ECO:0007669"/>
    <property type="project" value="TreeGrafter"/>
</dbReference>
<reference evidence="3 4" key="1">
    <citation type="submission" date="2017-12" db="EMBL/GenBank/DDBJ databases">
        <authorList>
            <person name="Paulsen S."/>
            <person name="Gram L.K."/>
        </authorList>
    </citation>
    <scope>NUCLEOTIDE SEQUENCE [LARGE SCALE GENOMIC DNA]</scope>
    <source>
        <strain evidence="3 4">S1607</strain>
    </source>
</reference>
<feature type="transmembrane region" description="Helical" evidence="1">
    <location>
        <begin position="763"/>
        <end position="782"/>
    </location>
</feature>
<dbReference type="GO" id="GO:0022857">
    <property type="term" value="F:transmembrane transporter activity"/>
    <property type="evidence" value="ECO:0007669"/>
    <property type="project" value="TreeGrafter"/>
</dbReference>
<keyword evidence="1" id="KW-1133">Transmembrane helix</keyword>
<feature type="transmembrane region" description="Helical" evidence="1">
    <location>
        <begin position="285"/>
        <end position="307"/>
    </location>
</feature>
<feature type="transmembrane region" description="Helical" evidence="1">
    <location>
        <begin position="377"/>
        <end position="399"/>
    </location>
</feature>
<feature type="transmembrane region" description="Helical" evidence="1">
    <location>
        <begin position="21"/>
        <end position="43"/>
    </location>
</feature>
<proteinExistence type="predicted"/>
<feature type="transmembrane region" description="Helical" evidence="1">
    <location>
        <begin position="430"/>
        <end position="452"/>
    </location>
</feature>
<dbReference type="InterPro" id="IPR050250">
    <property type="entry name" value="Macrolide_Exporter_MacB"/>
</dbReference>
<reference evidence="4" key="2">
    <citation type="submission" date="2019-06" db="EMBL/GenBank/DDBJ databases">
        <title>Co-occurence of chitin degradation, pigmentation and bioactivity in marine Pseudoalteromonas.</title>
        <authorList>
            <person name="Sonnenschein E.C."/>
            <person name="Bech P.K."/>
        </authorList>
    </citation>
    <scope>NUCLEOTIDE SEQUENCE [LARGE SCALE GENOMIC DNA]</scope>
    <source>
        <strain evidence="4">S1607</strain>
    </source>
</reference>
<comment type="caution">
    <text evidence="3">The sequence shown here is derived from an EMBL/GenBank/DDBJ whole genome shotgun (WGS) entry which is preliminary data.</text>
</comment>
<evidence type="ECO:0000256" key="1">
    <source>
        <dbReference type="SAM" id="Phobius"/>
    </source>
</evidence>
<sequence length="791" mass="87585">MTLWHQLLGRLRYRLRLNLTLAGLLSGAFAAMMLSIGLSWQAYQPLPYPQSDKLVWLQGDMLDEHGKAIMENAISTPVAWQLAQDQQLFDKASAVLYSHSLLRGSVVEPRIETTYVSDDFFSLFNITLKEGRWFSQSNGLGTAPNEVVVTECFVQQHLPDENIIEQSIQLDDRRYIVVGVVACDESEPQLYQSNRMSEVFLPFAQMMGDHITGMDHLAVRSDLFLVGRIKQENALLQLTLLQAQFQAAFEQAQLEQAISGRATLRFSLSPLADKLKGQLRTTTQWLAFAGVGLLVITLVNAFSLYLLDFKAKQNQLALAIVLGAKRVNLQLEQWRYIALIFLCASLLAIGIANAGVWLMQFWSKETLAHAVWLKLPWWSFLLVVAFAQLCALVFVKLAMSQVSFKDIRSQLSGSGKGQVKQLPKSMSQALLGLQIGVGIVTMSFAFWLLSYFGGQLNTPSGFNSNNLYFVELQQSNYDRSSGAIQARYNQAMTNLSALRQHPSVESAALAGVLPHEFVFLEPLSLRDDGSNSVVAYLQLSGPNYFSTSGLRFIAGGGFSEGDLAINSSGKKVVLNQLLAQRLGVTAADIGMTIYDRNQRPITLVGIVENTFSHTSQEQALAYLPFNFISGNILVRAKAGEKFDLHTVTALYKQQNPSQSILKLVDIKLRMQQLNKTAKLSFLAGLMIALMMLIQVIAGMYGLLGYLAILNAPVFNIKRLVGAKVRDVLIEQCWIRASLVLVAVFIAVFLSLVVASMFGILSPLLGIYLLFAIVLVGCIVLALELHHVTKQI</sequence>
<gene>
    <name evidence="3" type="ORF">CWB74_16215</name>
</gene>
<feature type="transmembrane region" description="Helical" evidence="1">
    <location>
        <begin position="732"/>
        <end position="757"/>
    </location>
</feature>
<dbReference type="PANTHER" id="PTHR30572:SF4">
    <property type="entry name" value="ABC TRANSPORTER PERMEASE YTRF"/>
    <property type="match status" value="1"/>
</dbReference>
<name>A0AAQ2IR45_PSEO7</name>
<accession>A0AAQ2IR45</accession>
<dbReference type="PANTHER" id="PTHR30572">
    <property type="entry name" value="MEMBRANE COMPONENT OF TRANSPORTER-RELATED"/>
    <property type="match status" value="1"/>
</dbReference>
<evidence type="ECO:0000313" key="4">
    <source>
        <dbReference type="Proteomes" id="UP000305423"/>
    </source>
</evidence>
<dbReference type="AlphaFoldDB" id="A0AAQ2IR45"/>
<organism evidence="3 4">
    <name type="scientific">Pseudoalteromonas piscicida</name>
    <dbReference type="NCBI Taxonomy" id="43662"/>
    <lineage>
        <taxon>Bacteria</taxon>
        <taxon>Pseudomonadati</taxon>
        <taxon>Pseudomonadota</taxon>
        <taxon>Gammaproteobacteria</taxon>
        <taxon>Alteromonadales</taxon>
        <taxon>Pseudoalteromonadaceae</taxon>
        <taxon>Pseudoalteromonas</taxon>
    </lineage>
</organism>
<protein>
    <recommendedName>
        <fullName evidence="2">MacB-like periplasmic core domain-containing protein</fullName>
    </recommendedName>
</protein>